<dbReference type="Pfam" id="PF00443">
    <property type="entry name" value="UCH"/>
    <property type="match status" value="1"/>
</dbReference>
<accession>A0A2A6BD73</accession>
<keyword evidence="5" id="KW-1185">Reference proteome</keyword>
<dbReference type="PANTHER" id="PTHR24006">
    <property type="entry name" value="UBIQUITIN CARBOXYL-TERMINAL HYDROLASE"/>
    <property type="match status" value="1"/>
</dbReference>
<dbReference type="Gene3D" id="3.90.70.10">
    <property type="entry name" value="Cysteine proteinases"/>
    <property type="match status" value="2"/>
</dbReference>
<dbReference type="PROSITE" id="PS00972">
    <property type="entry name" value="USP_1"/>
    <property type="match status" value="1"/>
</dbReference>
<evidence type="ECO:0000256" key="2">
    <source>
        <dbReference type="RuleBase" id="RU366025"/>
    </source>
</evidence>
<feature type="compositionally biased region" description="Basic and acidic residues" evidence="3">
    <location>
        <begin position="177"/>
        <end position="190"/>
    </location>
</feature>
<comment type="similarity">
    <text evidence="1 2">Belongs to the peptidase C19 family.</text>
</comment>
<sequence>MDDEMPPRLPPRYSSLPRRSKDKSANEWYNQSEPGPSFNGVPSVPQPFTRDYAYQSSTRSTSNPPYSTNNRQSNHLESDRHMGNGYSSQVREAGADQPRDWLQGPPNQQQLQHQRQGSVRPLPSANRRTELERAAEHSVLPEGPRVAEPKRKKTLRRRFTSYLSFTITAIVETLNGTRKENNRERKERKAQQRSPPKRTQSLTRIDTRELEEGSHRRTQSVRAPSRRREEEEEELIMAYRRRNTNSTLPNRRHGLENTGNSCYIASAVQALRPVVTRILMQPDLLVCENDQIVTIIKNLFVTLEKGTPEEIDFEWRCFSANFATNFRSGLFKAGDQDDASLALMAILDKLHDFTKKALVQPTAQQLRGLSEQDRHCLINRADAYSSFYYNNVSIAQTLNVCLHCQDSIYKFNDEIMAPTVIPERSTIDTMPPLKVSFVRLVAGRCQNYRAHLNRYLYNMVPSVCQLKDQMYDHELIHPFQLSTTEVFVHGREGWELLGEQDSNRIGSIQGYNEFLTAIEFPANIENNLLVVVSFGGALTLNTTPVISDGPLFFILNMNATVDDLRKAMHNYLGVNHPFVNVDFVINREQDPRTRYTGTVDTHILSSGVIIHYEVVQHNIKVHKSFFPNLTQFIRISCQYDPSILDSISIHRSAAKPKWARKFIMKMDVPFLLKSGSQSIGSTGWTCSNGHSDKSVQVSSFCNLANFISISIKRVDVNANLNNPSRGKNHEDVVVPMYIDFAPLYRKEYPKEHGFVTPRTHRRRMIYELVSTMSHEGSYADVGHYTTIVRDPSSPTGFLKYNDSLVREASMECLHKNPALVIYRRKPTADFSDVKYDIATFAKGAEEAPRPAEHVFEDPLAGFLTRVQFRQSRGKGKVQFDRNREPRYHPDRPPADLKGSKRKKAKK</sequence>
<dbReference type="EC" id="3.4.19.12" evidence="2"/>
<dbReference type="InterPro" id="IPR028889">
    <property type="entry name" value="USP"/>
</dbReference>
<reference evidence="4" key="2">
    <citation type="submission" date="2022-06" db="UniProtKB">
        <authorList>
            <consortium name="EnsemblMetazoa"/>
        </authorList>
    </citation>
    <scope>IDENTIFICATION</scope>
    <source>
        <strain evidence="4">PS312</strain>
    </source>
</reference>
<keyword evidence="2" id="KW-0788">Thiol protease</keyword>
<dbReference type="PROSITE" id="PS00973">
    <property type="entry name" value="USP_2"/>
    <property type="match status" value="1"/>
</dbReference>
<dbReference type="GO" id="GO:0016579">
    <property type="term" value="P:protein deubiquitination"/>
    <property type="evidence" value="ECO:0007669"/>
    <property type="project" value="InterPro"/>
</dbReference>
<feature type="compositionally biased region" description="Low complexity" evidence="3">
    <location>
        <begin position="102"/>
        <end position="117"/>
    </location>
</feature>
<evidence type="ECO:0000313" key="4">
    <source>
        <dbReference type="EnsemblMetazoa" id="PPA15984.1"/>
    </source>
</evidence>
<feature type="compositionally biased region" description="Polar residues" evidence="3">
    <location>
        <begin position="192"/>
        <end position="204"/>
    </location>
</feature>
<feature type="region of interest" description="Disordered" evidence="3">
    <location>
        <begin position="1"/>
        <end position="152"/>
    </location>
</feature>
<dbReference type="PROSITE" id="PS50235">
    <property type="entry name" value="USP_3"/>
    <property type="match status" value="1"/>
</dbReference>
<keyword evidence="2" id="KW-0645">Protease</keyword>
<dbReference type="GO" id="GO:0006508">
    <property type="term" value="P:proteolysis"/>
    <property type="evidence" value="ECO:0007669"/>
    <property type="project" value="UniProtKB-KW"/>
</dbReference>
<name>A0A2A6BD73_PRIPA</name>
<keyword evidence="2" id="KW-0378">Hydrolase</keyword>
<comment type="catalytic activity">
    <reaction evidence="2">
        <text>Thiol-dependent hydrolysis of ester, thioester, amide, peptide and isopeptide bonds formed by the C-terminal Gly of ubiquitin (a 76-residue protein attached to proteins as an intracellular targeting signal).</text>
        <dbReference type="EC" id="3.4.19.12"/>
    </reaction>
</comment>
<feature type="compositionally biased region" description="Basic and acidic residues" evidence="3">
    <location>
        <begin position="205"/>
        <end position="215"/>
    </location>
</feature>
<feature type="region of interest" description="Disordered" evidence="3">
    <location>
        <begin position="176"/>
        <end position="233"/>
    </location>
</feature>
<proteinExistence type="inferred from homology"/>
<evidence type="ECO:0000256" key="3">
    <source>
        <dbReference type="SAM" id="MobiDB-lite"/>
    </source>
</evidence>
<feature type="compositionally biased region" description="Basic and acidic residues" evidence="3">
    <location>
        <begin position="127"/>
        <end position="136"/>
    </location>
</feature>
<dbReference type="InterPro" id="IPR050164">
    <property type="entry name" value="Peptidase_C19"/>
</dbReference>
<dbReference type="InterPro" id="IPR038765">
    <property type="entry name" value="Papain-like_cys_pep_sf"/>
</dbReference>
<reference evidence="5" key="1">
    <citation type="journal article" date="2008" name="Nat. Genet.">
        <title>The Pristionchus pacificus genome provides a unique perspective on nematode lifestyle and parasitism.</title>
        <authorList>
            <person name="Dieterich C."/>
            <person name="Clifton S.W."/>
            <person name="Schuster L.N."/>
            <person name="Chinwalla A."/>
            <person name="Delehaunty K."/>
            <person name="Dinkelacker I."/>
            <person name="Fulton L."/>
            <person name="Fulton R."/>
            <person name="Godfrey J."/>
            <person name="Minx P."/>
            <person name="Mitreva M."/>
            <person name="Roeseler W."/>
            <person name="Tian H."/>
            <person name="Witte H."/>
            <person name="Yang S.P."/>
            <person name="Wilson R.K."/>
            <person name="Sommer R.J."/>
        </authorList>
    </citation>
    <scope>NUCLEOTIDE SEQUENCE [LARGE SCALE GENOMIC DNA]</scope>
    <source>
        <strain evidence="5">PS312</strain>
    </source>
</reference>
<evidence type="ECO:0000313" key="5">
    <source>
        <dbReference type="Proteomes" id="UP000005239"/>
    </source>
</evidence>
<dbReference type="GO" id="GO:0004843">
    <property type="term" value="F:cysteine-type deubiquitinase activity"/>
    <property type="evidence" value="ECO:0007669"/>
    <property type="project" value="UniProtKB-UniRule"/>
</dbReference>
<gene>
    <name evidence="4" type="primary">WBGene00105538</name>
</gene>
<evidence type="ECO:0000256" key="1">
    <source>
        <dbReference type="ARBA" id="ARBA00009085"/>
    </source>
</evidence>
<feature type="region of interest" description="Disordered" evidence="3">
    <location>
        <begin position="872"/>
        <end position="906"/>
    </location>
</feature>
<dbReference type="InterPro" id="IPR018200">
    <property type="entry name" value="USP_CS"/>
</dbReference>
<dbReference type="SUPFAM" id="SSF54001">
    <property type="entry name" value="Cysteine proteinases"/>
    <property type="match status" value="1"/>
</dbReference>
<dbReference type="AlphaFoldDB" id="A0A2A6BD73"/>
<keyword evidence="2" id="KW-0833">Ubl conjugation pathway</keyword>
<protein>
    <recommendedName>
        <fullName evidence="2">Ubiquitin carboxyl-terminal hydrolase</fullName>
        <ecNumber evidence="2">3.4.19.12</ecNumber>
    </recommendedName>
</protein>
<dbReference type="EnsemblMetazoa" id="PPA15984.1">
    <property type="protein sequence ID" value="PPA15984.1"/>
    <property type="gene ID" value="WBGene00105538"/>
</dbReference>
<feature type="compositionally biased region" description="Basic and acidic residues" evidence="3">
    <location>
        <begin position="877"/>
        <end position="898"/>
    </location>
</feature>
<dbReference type="InterPro" id="IPR001394">
    <property type="entry name" value="Peptidase_C19_UCH"/>
</dbReference>
<organism evidence="4 5">
    <name type="scientific">Pristionchus pacificus</name>
    <name type="common">Parasitic nematode worm</name>
    <dbReference type="NCBI Taxonomy" id="54126"/>
    <lineage>
        <taxon>Eukaryota</taxon>
        <taxon>Metazoa</taxon>
        <taxon>Ecdysozoa</taxon>
        <taxon>Nematoda</taxon>
        <taxon>Chromadorea</taxon>
        <taxon>Rhabditida</taxon>
        <taxon>Rhabditina</taxon>
        <taxon>Diplogasteromorpha</taxon>
        <taxon>Diplogasteroidea</taxon>
        <taxon>Neodiplogasteridae</taxon>
        <taxon>Pristionchus</taxon>
    </lineage>
</organism>
<accession>A0A8R1YG97</accession>
<feature type="compositionally biased region" description="Polar residues" evidence="3">
    <location>
        <begin position="54"/>
        <end position="73"/>
    </location>
</feature>
<dbReference type="Proteomes" id="UP000005239">
    <property type="component" value="Unassembled WGS sequence"/>
</dbReference>
<dbReference type="CDD" id="cd02257">
    <property type="entry name" value="Peptidase_C19"/>
    <property type="match status" value="1"/>
</dbReference>